<dbReference type="GO" id="GO:0017057">
    <property type="term" value="F:6-phosphogluconolactonase activity"/>
    <property type="evidence" value="ECO:0007669"/>
    <property type="project" value="TreeGrafter"/>
</dbReference>
<proteinExistence type="inferred from homology"/>
<keyword evidence="2" id="KW-0119">Carbohydrate metabolism</keyword>
<dbReference type="PANTHER" id="PTHR30344:SF1">
    <property type="entry name" value="6-PHOSPHOGLUCONOLACTONASE"/>
    <property type="match status" value="1"/>
</dbReference>
<evidence type="ECO:0000256" key="1">
    <source>
        <dbReference type="ARBA" id="ARBA00005564"/>
    </source>
</evidence>
<dbReference type="InterPro" id="IPR015943">
    <property type="entry name" value="WD40/YVTN_repeat-like_dom_sf"/>
</dbReference>
<dbReference type="InterPro" id="IPR019405">
    <property type="entry name" value="Lactonase_7-beta_prop"/>
</dbReference>
<keyword evidence="3" id="KW-0812">Transmembrane</keyword>
<keyword evidence="2" id="KW-0313">Glucose metabolism</keyword>
<protein>
    <submittedName>
        <fullName evidence="4">3-carboxymuconate cyclase</fullName>
    </submittedName>
</protein>
<keyword evidence="3" id="KW-1133">Transmembrane helix</keyword>
<feature type="transmembrane region" description="Helical" evidence="3">
    <location>
        <begin position="20"/>
        <end position="39"/>
    </location>
</feature>
<dbReference type="Proteomes" id="UP000298264">
    <property type="component" value="Unassembled WGS sequence"/>
</dbReference>
<name>A0A4R9LTC5_9LEPT</name>
<dbReference type="SUPFAM" id="SSF75011">
    <property type="entry name" value="3-carboxy-cis,cis-mucoante lactonizing enzyme"/>
    <property type="match status" value="1"/>
</dbReference>
<evidence type="ECO:0000256" key="3">
    <source>
        <dbReference type="SAM" id="Phobius"/>
    </source>
</evidence>
<keyword evidence="5" id="KW-1185">Reference proteome</keyword>
<dbReference type="Gene3D" id="2.130.10.10">
    <property type="entry name" value="YVTN repeat-like/Quinoprotein amine dehydrogenase"/>
    <property type="match status" value="3"/>
</dbReference>
<reference evidence="4" key="1">
    <citation type="journal article" date="2019" name="PLoS Negl. Trop. Dis.">
        <title>Revisiting the worldwide diversity of Leptospira species in the environment.</title>
        <authorList>
            <person name="Vincent A.T."/>
            <person name="Schiettekatte O."/>
            <person name="Bourhy P."/>
            <person name="Veyrier F.J."/>
            <person name="Picardeau M."/>
        </authorList>
    </citation>
    <scope>NUCLEOTIDE SEQUENCE [LARGE SCALE GENOMIC DNA]</scope>
    <source>
        <strain evidence="4">201400974</strain>
    </source>
</reference>
<comment type="similarity">
    <text evidence="1">Belongs to the cycloisomerase 2 family.</text>
</comment>
<dbReference type="EMBL" id="RQHV01000043">
    <property type="protein sequence ID" value="TGN10403.1"/>
    <property type="molecule type" value="Genomic_DNA"/>
</dbReference>
<sequence>MIRKNKHDFIISFDKNRSHIYKQIFVSSISILFFINSLLNCKPPMLNGACDPESKGFLLSLFLKASQGDPSYACSNISASSSESLFEIKYENDFLALTQNETVNEILPTASKSITRCEITPSLPTGLIFDSITCALGGTPVSGQITKHYTITAYHGTKETKTILGIKVLYIPKFAYAGNYTGGNISVYSINPTSGALTNLFTRTAGGGPNSLSFTPDNRFLAVANRSSQNVNIFSVNQTNGDITLQFTEPVGLNEAIALVYHPSGNYLYVCTSLNVQTFSVNQLTGAITNIGSIVLTGGTSSVAIDPIGKFLYVSLYGAAAVAIFKISEQAGLLSATEPPTISSGIKPRSIDILGNGKTLYVLNETDKTVNNYKIDASTGLLQAGTPLTAATGLFPLSLNADPKGRYVYVANEDSNNISIFKVNQTNGSLTAEPQTTAGLTPTAITVDTSGRFVYTANFSSDNISVFTISQETGGLTTGTPIGAGTGPTAIITMGTNP</sequence>
<dbReference type="Pfam" id="PF10282">
    <property type="entry name" value="Lactonase"/>
    <property type="match status" value="4"/>
</dbReference>
<evidence type="ECO:0000313" key="5">
    <source>
        <dbReference type="Proteomes" id="UP000298264"/>
    </source>
</evidence>
<accession>A0A4R9LTC5</accession>
<dbReference type="GO" id="GO:0006006">
    <property type="term" value="P:glucose metabolic process"/>
    <property type="evidence" value="ECO:0007669"/>
    <property type="project" value="UniProtKB-KW"/>
</dbReference>
<dbReference type="PANTHER" id="PTHR30344">
    <property type="entry name" value="6-PHOSPHOGLUCONOLACTONASE-RELATED"/>
    <property type="match status" value="1"/>
</dbReference>
<dbReference type="AlphaFoldDB" id="A0A4R9LTC5"/>
<dbReference type="InterPro" id="IPR050282">
    <property type="entry name" value="Cycloisomerase_2"/>
</dbReference>
<gene>
    <name evidence="4" type="ORF">EHS11_08890</name>
</gene>
<comment type="caution">
    <text evidence="4">The sequence shown here is derived from an EMBL/GenBank/DDBJ whole genome shotgun (WGS) entry which is preliminary data.</text>
</comment>
<keyword evidence="3" id="KW-0472">Membrane</keyword>
<dbReference type="OrthoDB" id="318756at2"/>
<evidence type="ECO:0000256" key="2">
    <source>
        <dbReference type="ARBA" id="ARBA00022526"/>
    </source>
</evidence>
<organism evidence="4 5">
    <name type="scientific">Leptospira ilyithenensis</name>
    <dbReference type="NCBI Taxonomy" id="2484901"/>
    <lineage>
        <taxon>Bacteria</taxon>
        <taxon>Pseudomonadati</taxon>
        <taxon>Spirochaetota</taxon>
        <taxon>Spirochaetia</taxon>
        <taxon>Leptospirales</taxon>
        <taxon>Leptospiraceae</taxon>
        <taxon>Leptospira</taxon>
    </lineage>
</organism>
<evidence type="ECO:0000313" key="4">
    <source>
        <dbReference type="EMBL" id="TGN10403.1"/>
    </source>
</evidence>